<dbReference type="Proteomes" id="UP000006329">
    <property type="component" value="Unassembled WGS sequence"/>
</dbReference>
<proteinExistence type="predicted"/>
<organism evidence="1 2">
    <name type="scientific">Leptospira santarosai str. MOR084</name>
    <dbReference type="NCBI Taxonomy" id="1049984"/>
    <lineage>
        <taxon>Bacteria</taxon>
        <taxon>Pseudomonadati</taxon>
        <taxon>Spirochaetota</taxon>
        <taxon>Spirochaetia</taxon>
        <taxon>Leptospirales</taxon>
        <taxon>Leptospiraceae</taxon>
        <taxon>Leptospira</taxon>
    </lineage>
</organism>
<gene>
    <name evidence="1" type="ORF">LEP1GSC179_3510</name>
</gene>
<comment type="caution">
    <text evidence="1">The sequence shown here is derived from an EMBL/GenBank/DDBJ whole genome shotgun (WGS) entry which is preliminary data.</text>
</comment>
<evidence type="ECO:0000313" key="2">
    <source>
        <dbReference type="Proteomes" id="UP000006329"/>
    </source>
</evidence>
<name>A0A0E2BJ09_9LEPT</name>
<sequence>MEIFLSLKLFCVVNENFRNSTKIVSNINFQKINPTLRIVFKRTDSFLRFKKLESLDSQ</sequence>
<protein>
    <submittedName>
        <fullName evidence="1">Uncharacterized protein</fullName>
    </submittedName>
</protein>
<evidence type="ECO:0000313" key="1">
    <source>
        <dbReference type="EMBL" id="EKO34911.1"/>
    </source>
</evidence>
<keyword evidence="2" id="KW-1185">Reference proteome</keyword>
<dbReference type="EMBL" id="AHON02000026">
    <property type="protein sequence ID" value="EKO34911.1"/>
    <property type="molecule type" value="Genomic_DNA"/>
</dbReference>
<reference evidence="1" key="1">
    <citation type="submission" date="2012-10" db="EMBL/GenBank/DDBJ databases">
        <authorList>
            <person name="Harkins D.M."/>
            <person name="Durkin A.S."/>
            <person name="Brinkac L.M."/>
            <person name="Haft D.H."/>
            <person name="Selengut J.D."/>
            <person name="Sanka R."/>
            <person name="DePew J."/>
            <person name="Purushe J."/>
            <person name="Matthias M.A."/>
            <person name="Vinetz J.M."/>
            <person name="Sutton G.G."/>
            <person name="Nierman W.C."/>
            <person name="Fouts D.E."/>
        </authorList>
    </citation>
    <scope>NUCLEOTIDE SEQUENCE [LARGE SCALE GENOMIC DNA]</scope>
    <source>
        <strain evidence="1">MOR084</strain>
    </source>
</reference>
<dbReference type="AlphaFoldDB" id="A0A0E2BJ09"/>
<accession>A0A0E2BJ09</accession>